<dbReference type="Gene3D" id="6.10.250.690">
    <property type="match status" value="1"/>
</dbReference>
<evidence type="ECO:0000256" key="6">
    <source>
        <dbReference type="PROSITE-ProRule" id="PRU00169"/>
    </source>
</evidence>
<evidence type="ECO:0000256" key="5">
    <source>
        <dbReference type="ARBA" id="ARBA00023163"/>
    </source>
</evidence>
<evidence type="ECO:0000313" key="10">
    <source>
        <dbReference type="EMBL" id="RDU94827.1"/>
    </source>
</evidence>
<feature type="DNA-binding region" description="OmpR/PhoB-type" evidence="7">
    <location>
        <begin position="135"/>
        <end position="234"/>
    </location>
</feature>
<gene>
    <name evidence="10" type="ORF">DWV00_31865</name>
</gene>
<proteinExistence type="predicted"/>
<dbReference type="FunFam" id="1.10.10.10:FF:000005">
    <property type="entry name" value="Two-component system response regulator"/>
    <property type="match status" value="1"/>
</dbReference>
<evidence type="ECO:0000256" key="7">
    <source>
        <dbReference type="PROSITE-ProRule" id="PRU01091"/>
    </source>
</evidence>
<name>A0A3D8JP79_9BURK</name>
<dbReference type="PANTHER" id="PTHR48111">
    <property type="entry name" value="REGULATOR OF RPOS"/>
    <property type="match status" value="1"/>
</dbReference>
<protein>
    <submittedName>
        <fullName evidence="10">DNA-binding response regulator</fullName>
    </submittedName>
</protein>
<sequence>MSGFPTAMRRPRILVIEDDALVSTELEAALDDFGFDAMCVATGHQGLQQALDGAFDAIVLDRMLPDVDGLSILSTLRNVGRNTPVLILSALAAVDDRVRGLRAGGDDYVTKPFDALEMTARLNALLRRRSMSMNETGLVVGDLELDPLLRTVRRAGRPIELKPREYVLLEYLMLNAGQVVTRAMLFEAAWNYHFNAQTNVIDMHIGQLRRHISLNGTLPQMIHTVRNVGYTLHA</sequence>
<evidence type="ECO:0000259" key="9">
    <source>
        <dbReference type="PROSITE" id="PS51755"/>
    </source>
</evidence>
<dbReference type="InterPro" id="IPR011006">
    <property type="entry name" value="CheY-like_superfamily"/>
</dbReference>
<dbReference type="AlphaFoldDB" id="A0A3D8JP79"/>
<dbReference type="PROSITE" id="PS50110">
    <property type="entry name" value="RESPONSE_REGULATORY"/>
    <property type="match status" value="1"/>
</dbReference>
<dbReference type="SMART" id="SM00862">
    <property type="entry name" value="Trans_reg_C"/>
    <property type="match status" value="1"/>
</dbReference>
<dbReference type="PROSITE" id="PS51755">
    <property type="entry name" value="OMPR_PHOB"/>
    <property type="match status" value="1"/>
</dbReference>
<dbReference type="GO" id="GO:0006355">
    <property type="term" value="P:regulation of DNA-templated transcription"/>
    <property type="evidence" value="ECO:0007669"/>
    <property type="project" value="InterPro"/>
</dbReference>
<keyword evidence="1 6" id="KW-0597">Phosphoprotein</keyword>
<dbReference type="Proteomes" id="UP000256838">
    <property type="component" value="Unassembled WGS sequence"/>
</dbReference>
<dbReference type="GO" id="GO:0000156">
    <property type="term" value="F:phosphorelay response regulator activity"/>
    <property type="evidence" value="ECO:0007669"/>
    <property type="project" value="TreeGrafter"/>
</dbReference>
<evidence type="ECO:0000313" key="11">
    <source>
        <dbReference type="Proteomes" id="UP000256838"/>
    </source>
</evidence>
<dbReference type="GO" id="GO:0005829">
    <property type="term" value="C:cytosol"/>
    <property type="evidence" value="ECO:0007669"/>
    <property type="project" value="TreeGrafter"/>
</dbReference>
<dbReference type="PANTHER" id="PTHR48111:SF76">
    <property type="entry name" value="TWO-COMPONENT RESPONSE REGULATOR"/>
    <property type="match status" value="1"/>
</dbReference>
<keyword evidence="11" id="KW-1185">Reference proteome</keyword>
<keyword evidence="2" id="KW-0902">Two-component regulatory system</keyword>
<dbReference type="SMART" id="SM00448">
    <property type="entry name" value="REC"/>
    <property type="match status" value="1"/>
</dbReference>
<dbReference type="Pfam" id="PF00072">
    <property type="entry name" value="Response_reg"/>
    <property type="match status" value="1"/>
</dbReference>
<keyword evidence="3" id="KW-0805">Transcription regulation</keyword>
<evidence type="ECO:0000256" key="1">
    <source>
        <dbReference type="ARBA" id="ARBA00022553"/>
    </source>
</evidence>
<dbReference type="Gene3D" id="1.10.10.10">
    <property type="entry name" value="Winged helix-like DNA-binding domain superfamily/Winged helix DNA-binding domain"/>
    <property type="match status" value="1"/>
</dbReference>
<evidence type="ECO:0000256" key="3">
    <source>
        <dbReference type="ARBA" id="ARBA00023015"/>
    </source>
</evidence>
<dbReference type="GO" id="GO:0032993">
    <property type="term" value="C:protein-DNA complex"/>
    <property type="evidence" value="ECO:0007669"/>
    <property type="project" value="TreeGrafter"/>
</dbReference>
<dbReference type="CDD" id="cd00383">
    <property type="entry name" value="trans_reg_C"/>
    <property type="match status" value="1"/>
</dbReference>
<comment type="caution">
    <text evidence="10">The sequence shown here is derived from an EMBL/GenBank/DDBJ whole genome shotgun (WGS) entry which is preliminary data.</text>
</comment>
<dbReference type="EMBL" id="QRGA01000026">
    <property type="protein sequence ID" value="RDU94827.1"/>
    <property type="molecule type" value="Genomic_DNA"/>
</dbReference>
<dbReference type="SUPFAM" id="SSF52172">
    <property type="entry name" value="CheY-like"/>
    <property type="match status" value="1"/>
</dbReference>
<reference evidence="10 11" key="1">
    <citation type="submission" date="2018-08" db="EMBL/GenBank/DDBJ databases">
        <title>Paraburkholderia sp. DHOM06 isolated from forest soil.</title>
        <authorList>
            <person name="Gao Z.-H."/>
            <person name="Qiu L.-H."/>
        </authorList>
    </citation>
    <scope>NUCLEOTIDE SEQUENCE [LARGE SCALE GENOMIC DNA]</scope>
    <source>
        <strain evidence="10 11">DHOM06</strain>
    </source>
</reference>
<dbReference type="InterPro" id="IPR001867">
    <property type="entry name" value="OmpR/PhoB-type_DNA-bd"/>
</dbReference>
<dbReference type="InterPro" id="IPR039420">
    <property type="entry name" value="WalR-like"/>
</dbReference>
<keyword evidence="4 7" id="KW-0238">DNA-binding</keyword>
<organism evidence="10 11">
    <name type="scientific">Trinickia dinghuensis</name>
    <dbReference type="NCBI Taxonomy" id="2291023"/>
    <lineage>
        <taxon>Bacteria</taxon>
        <taxon>Pseudomonadati</taxon>
        <taxon>Pseudomonadota</taxon>
        <taxon>Betaproteobacteria</taxon>
        <taxon>Burkholderiales</taxon>
        <taxon>Burkholderiaceae</taxon>
        <taxon>Trinickia</taxon>
    </lineage>
</organism>
<dbReference type="InterPro" id="IPR001789">
    <property type="entry name" value="Sig_transdc_resp-reg_receiver"/>
</dbReference>
<feature type="domain" description="Response regulatory" evidence="8">
    <location>
        <begin position="12"/>
        <end position="126"/>
    </location>
</feature>
<dbReference type="Gene3D" id="3.40.50.2300">
    <property type="match status" value="1"/>
</dbReference>
<feature type="modified residue" description="4-aspartylphosphate" evidence="6">
    <location>
        <position position="61"/>
    </location>
</feature>
<dbReference type="GO" id="GO:0000976">
    <property type="term" value="F:transcription cis-regulatory region binding"/>
    <property type="evidence" value="ECO:0007669"/>
    <property type="project" value="TreeGrafter"/>
</dbReference>
<dbReference type="InterPro" id="IPR036388">
    <property type="entry name" value="WH-like_DNA-bd_sf"/>
</dbReference>
<evidence type="ECO:0000256" key="2">
    <source>
        <dbReference type="ARBA" id="ARBA00023012"/>
    </source>
</evidence>
<dbReference type="OrthoDB" id="9802426at2"/>
<feature type="domain" description="OmpR/PhoB-type" evidence="9">
    <location>
        <begin position="135"/>
        <end position="234"/>
    </location>
</feature>
<accession>A0A3D8JP79</accession>
<evidence type="ECO:0000256" key="4">
    <source>
        <dbReference type="ARBA" id="ARBA00023125"/>
    </source>
</evidence>
<dbReference type="Pfam" id="PF00486">
    <property type="entry name" value="Trans_reg_C"/>
    <property type="match status" value="1"/>
</dbReference>
<keyword evidence="5" id="KW-0804">Transcription</keyword>
<evidence type="ECO:0000259" key="8">
    <source>
        <dbReference type="PROSITE" id="PS50110"/>
    </source>
</evidence>